<dbReference type="Pfam" id="PF01527">
    <property type="entry name" value="HTH_Tnp_1"/>
    <property type="match status" value="1"/>
</dbReference>
<evidence type="ECO:0000313" key="2">
    <source>
        <dbReference type="EMBL" id="SNX50110.1"/>
    </source>
</evidence>
<gene>
    <name evidence="2" type="ORF">VTH8203_03758</name>
</gene>
<accession>A0A240EQ53</accession>
<dbReference type="AlphaFoldDB" id="A0A240EQ53"/>
<dbReference type="GO" id="GO:0003677">
    <property type="term" value="F:DNA binding"/>
    <property type="evidence" value="ECO:0007669"/>
    <property type="project" value="InterPro"/>
</dbReference>
<dbReference type="EMBL" id="OANU01000096">
    <property type="protein sequence ID" value="SNX50110.1"/>
    <property type="molecule type" value="Genomic_DNA"/>
</dbReference>
<dbReference type="Proteomes" id="UP000219336">
    <property type="component" value="Unassembled WGS sequence"/>
</dbReference>
<keyword evidence="1" id="KW-0175">Coiled coil</keyword>
<organism evidence="2 3">
    <name type="scientific">Vibrio thalassae</name>
    <dbReference type="NCBI Taxonomy" id="1243014"/>
    <lineage>
        <taxon>Bacteria</taxon>
        <taxon>Pseudomonadati</taxon>
        <taxon>Pseudomonadota</taxon>
        <taxon>Gammaproteobacteria</taxon>
        <taxon>Vibrionales</taxon>
        <taxon>Vibrionaceae</taxon>
        <taxon>Vibrio</taxon>
    </lineage>
</organism>
<name>A0A240EQ53_9VIBR</name>
<evidence type="ECO:0000313" key="3">
    <source>
        <dbReference type="Proteomes" id="UP000219336"/>
    </source>
</evidence>
<evidence type="ECO:0008006" key="4">
    <source>
        <dbReference type="Google" id="ProtNLM"/>
    </source>
</evidence>
<protein>
    <recommendedName>
        <fullName evidence="4">Transposase</fullName>
    </recommendedName>
</protein>
<evidence type="ECO:0000256" key="1">
    <source>
        <dbReference type="SAM" id="Coils"/>
    </source>
</evidence>
<feature type="coiled-coil region" evidence="1">
    <location>
        <begin position="62"/>
        <end position="96"/>
    </location>
</feature>
<dbReference type="InterPro" id="IPR002514">
    <property type="entry name" value="Transposase_8"/>
</dbReference>
<dbReference type="GO" id="GO:0004803">
    <property type="term" value="F:transposase activity"/>
    <property type="evidence" value="ECO:0007669"/>
    <property type="project" value="InterPro"/>
</dbReference>
<sequence>MPSSTSPDKWSPEQKFSVVLETATLSEIELSEYCREKGLFPEQVLEWKQACIAGNQTQAEQKKQLSQERKADKLEIKKLQKELQRKESALAETAALLVLRKKFNAYWGEDEDS</sequence>
<dbReference type="GO" id="GO:0006313">
    <property type="term" value="P:DNA transposition"/>
    <property type="evidence" value="ECO:0007669"/>
    <property type="project" value="InterPro"/>
</dbReference>
<reference evidence="3" key="1">
    <citation type="submission" date="2016-06" db="EMBL/GenBank/DDBJ databases">
        <authorList>
            <person name="Rodrigo-Torres L."/>
            <person name="Arahal R.D."/>
            <person name="Lucena T."/>
        </authorList>
    </citation>
    <scope>NUCLEOTIDE SEQUENCE [LARGE SCALE GENOMIC DNA]</scope>
    <source>
        <strain evidence="3">CECT8203</strain>
    </source>
</reference>
<keyword evidence="3" id="KW-1185">Reference proteome</keyword>
<proteinExistence type="predicted"/>